<protein>
    <submittedName>
        <fullName evidence="2">Uncharacterized protein</fullName>
    </submittedName>
</protein>
<feature type="compositionally biased region" description="Basic and acidic residues" evidence="1">
    <location>
        <begin position="58"/>
        <end position="75"/>
    </location>
</feature>
<feature type="region of interest" description="Disordered" evidence="1">
    <location>
        <begin position="50"/>
        <end position="81"/>
    </location>
</feature>
<dbReference type="Proteomes" id="UP000275078">
    <property type="component" value="Unassembled WGS sequence"/>
</dbReference>
<proteinExistence type="predicted"/>
<evidence type="ECO:0000313" key="2">
    <source>
        <dbReference type="EMBL" id="RPA73263.1"/>
    </source>
</evidence>
<sequence length="238" mass="26461">MSRRRSALFQMYDTETGCSVWFVSIPDSGSSDQSKSQARTRFLIEVSLTALMSSPPQEHAEQSRRQGSKRARDPNEPELSEVQGLSAFIRYRASKNKAIARARYAHQATNPPNPTSRRAAKRIRNETSNAVDIPGTGHEKEGSVTDPVNNTKQQKLSPPKDSQSNTPPPGPETKEERIARLQAEIAMLQEQDGFLPDAPHAPSRKKVSCKRTSIGNDDIIAYSDEDISDIEEMKKTKV</sequence>
<gene>
    <name evidence="2" type="ORF">BJ508DRAFT_313947</name>
</gene>
<name>A0A3N4HGT7_ASCIM</name>
<reference evidence="2 3" key="1">
    <citation type="journal article" date="2018" name="Nat. Ecol. Evol.">
        <title>Pezizomycetes genomes reveal the molecular basis of ectomycorrhizal truffle lifestyle.</title>
        <authorList>
            <person name="Murat C."/>
            <person name="Payen T."/>
            <person name="Noel B."/>
            <person name="Kuo A."/>
            <person name="Morin E."/>
            <person name="Chen J."/>
            <person name="Kohler A."/>
            <person name="Krizsan K."/>
            <person name="Balestrini R."/>
            <person name="Da Silva C."/>
            <person name="Montanini B."/>
            <person name="Hainaut M."/>
            <person name="Levati E."/>
            <person name="Barry K.W."/>
            <person name="Belfiori B."/>
            <person name="Cichocki N."/>
            <person name="Clum A."/>
            <person name="Dockter R.B."/>
            <person name="Fauchery L."/>
            <person name="Guy J."/>
            <person name="Iotti M."/>
            <person name="Le Tacon F."/>
            <person name="Lindquist E.A."/>
            <person name="Lipzen A."/>
            <person name="Malagnac F."/>
            <person name="Mello A."/>
            <person name="Molinier V."/>
            <person name="Miyauchi S."/>
            <person name="Poulain J."/>
            <person name="Riccioni C."/>
            <person name="Rubini A."/>
            <person name="Sitrit Y."/>
            <person name="Splivallo R."/>
            <person name="Traeger S."/>
            <person name="Wang M."/>
            <person name="Zifcakova L."/>
            <person name="Wipf D."/>
            <person name="Zambonelli A."/>
            <person name="Paolocci F."/>
            <person name="Nowrousian M."/>
            <person name="Ottonello S."/>
            <person name="Baldrian P."/>
            <person name="Spatafora J.W."/>
            <person name="Henrissat B."/>
            <person name="Nagy L.G."/>
            <person name="Aury J.M."/>
            <person name="Wincker P."/>
            <person name="Grigoriev I.V."/>
            <person name="Bonfante P."/>
            <person name="Martin F.M."/>
        </authorList>
    </citation>
    <scope>NUCLEOTIDE SEQUENCE [LARGE SCALE GENOMIC DNA]</scope>
    <source>
        <strain evidence="2 3">RN42</strain>
    </source>
</reference>
<feature type="compositionally biased region" description="Polar residues" evidence="1">
    <location>
        <begin position="146"/>
        <end position="165"/>
    </location>
</feature>
<dbReference type="EMBL" id="ML119827">
    <property type="protein sequence ID" value="RPA73263.1"/>
    <property type="molecule type" value="Genomic_DNA"/>
</dbReference>
<evidence type="ECO:0000313" key="3">
    <source>
        <dbReference type="Proteomes" id="UP000275078"/>
    </source>
</evidence>
<feature type="region of interest" description="Disordered" evidence="1">
    <location>
        <begin position="126"/>
        <end position="176"/>
    </location>
</feature>
<evidence type="ECO:0000256" key="1">
    <source>
        <dbReference type="SAM" id="MobiDB-lite"/>
    </source>
</evidence>
<dbReference type="AlphaFoldDB" id="A0A3N4HGT7"/>
<organism evidence="2 3">
    <name type="scientific">Ascobolus immersus RN42</name>
    <dbReference type="NCBI Taxonomy" id="1160509"/>
    <lineage>
        <taxon>Eukaryota</taxon>
        <taxon>Fungi</taxon>
        <taxon>Dikarya</taxon>
        <taxon>Ascomycota</taxon>
        <taxon>Pezizomycotina</taxon>
        <taxon>Pezizomycetes</taxon>
        <taxon>Pezizales</taxon>
        <taxon>Ascobolaceae</taxon>
        <taxon>Ascobolus</taxon>
    </lineage>
</organism>
<keyword evidence="3" id="KW-1185">Reference proteome</keyword>
<accession>A0A3N4HGT7</accession>